<dbReference type="RefSeq" id="WP_161444916.1">
    <property type="nucleotide sequence ID" value="NZ_WXWW01000166.1"/>
</dbReference>
<evidence type="ECO:0000256" key="3">
    <source>
        <dbReference type="ARBA" id="ARBA00022448"/>
    </source>
</evidence>
<sequence>MKFFFFISLLVLTVSGAGSQAKDQTPPATAAQEVEFLHWWTAKGEVAAFSLVTKALQDAGVSILDLPVQGGGGDTAMSILQARAIAGTPPDIVQLEGPSIKSWAALGFLHKLDQVAVDENWQQNLLPIAQDTNQYQGHYVAIPITVHRLNWMWINRKVLRQYGLAVPTSWDALIDVFSRLKQNGVEPLALGKDQWQVALLFENLAFGYGGADYYRRAFIKMEPQALNSQTTYDILARFRAISKLVKPGMSHMRWDEGTQLLIEGERAFQISGDWVLGDLLASNIAVPSDIGCYPTPSKQTGFIYNMDSFALFDSPRTNADTAQIVSKTLSSPHFQQSFNALKGAIPARNDINLKGYNSCSVNARADMEKASESGQLIPSIVDSMAVSPIAQRATSSEIFRFFNDETMAPEDFILHLQNIPRGE</sequence>
<dbReference type="Proteomes" id="UP000465712">
    <property type="component" value="Unassembled WGS sequence"/>
</dbReference>
<protein>
    <recommendedName>
        <fullName evidence="6">Probable sugar-binding periplasmic protein</fullName>
    </recommendedName>
</protein>
<dbReference type="GO" id="GO:0042597">
    <property type="term" value="C:periplasmic space"/>
    <property type="evidence" value="ECO:0007669"/>
    <property type="project" value="UniProtKB-SubCell"/>
</dbReference>
<accession>A0A7X5ATW7</accession>
<comment type="similarity">
    <text evidence="2">Belongs to the bacterial solute-binding protein 1 family.</text>
</comment>
<gene>
    <name evidence="8" type="ORF">CAG72_11075</name>
</gene>
<evidence type="ECO:0000256" key="6">
    <source>
        <dbReference type="ARBA" id="ARBA00049753"/>
    </source>
</evidence>
<proteinExistence type="inferred from homology"/>
<evidence type="ECO:0000313" key="8">
    <source>
        <dbReference type="EMBL" id="NAW65761.1"/>
    </source>
</evidence>
<dbReference type="InterPro" id="IPR006059">
    <property type="entry name" value="SBP"/>
</dbReference>
<evidence type="ECO:0000256" key="4">
    <source>
        <dbReference type="ARBA" id="ARBA00022729"/>
    </source>
</evidence>
<comment type="subcellular location">
    <subcellularLocation>
        <location evidence="1">Periplasm</location>
    </subcellularLocation>
</comment>
<feature type="chain" id="PRO_5030760144" description="Probable sugar-binding periplasmic protein" evidence="7">
    <location>
        <begin position="22"/>
        <end position="423"/>
    </location>
</feature>
<dbReference type="PANTHER" id="PTHR43649:SF28">
    <property type="entry name" value="BINDING PROTEIN COMPONENT OF ABC SUGAR TRANSPORTER-RELATED"/>
    <property type="match status" value="1"/>
</dbReference>
<organism evidence="8 9">
    <name type="scientific">Photobacterium halotolerans</name>
    <dbReference type="NCBI Taxonomy" id="265726"/>
    <lineage>
        <taxon>Bacteria</taxon>
        <taxon>Pseudomonadati</taxon>
        <taxon>Pseudomonadota</taxon>
        <taxon>Gammaproteobacteria</taxon>
        <taxon>Vibrionales</taxon>
        <taxon>Vibrionaceae</taxon>
        <taxon>Photobacterium</taxon>
    </lineage>
</organism>
<dbReference type="EMBL" id="WXWW01000166">
    <property type="protein sequence ID" value="NAW65761.1"/>
    <property type="molecule type" value="Genomic_DNA"/>
</dbReference>
<evidence type="ECO:0000313" key="9">
    <source>
        <dbReference type="Proteomes" id="UP000465712"/>
    </source>
</evidence>
<keyword evidence="4 7" id="KW-0732">Signal</keyword>
<dbReference type="AlphaFoldDB" id="A0A7X5ATW7"/>
<comment type="function">
    <text evidence="5">Part of a binding-protein-dependent transport system for a sugar.</text>
</comment>
<dbReference type="Gene3D" id="3.40.190.10">
    <property type="entry name" value="Periplasmic binding protein-like II"/>
    <property type="match status" value="2"/>
</dbReference>
<dbReference type="SUPFAM" id="SSF53850">
    <property type="entry name" value="Periplasmic binding protein-like II"/>
    <property type="match status" value="1"/>
</dbReference>
<keyword evidence="3" id="KW-0813">Transport</keyword>
<dbReference type="InterPro" id="IPR050490">
    <property type="entry name" value="Bact_solute-bd_prot1"/>
</dbReference>
<reference evidence="8 9" key="1">
    <citation type="submission" date="2017-05" db="EMBL/GenBank/DDBJ databases">
        <title>High clonality and local adaptation shapes Vibrionaceae linages within an endangered oasis.</title>
        <authorList>
            <person name="Vazquez-Rosas-Landa M."/>
        </authorList>
    </citation>
    <scope>NUCLEOTIDE SEQUENCE [LARGE SCALE GENOMIC DNA]</scope>
    <source>
        <strain evidence="8 9">P46_P4S1P180</strain>
    </source>
</reference>
<evidence type="ECO:0000256" key="7">
    <source>
        <dbReference type="SAM" id="SignalP"/>
    </source>
</evidence>
<name>A0A7X5ATW7_9GAMM</name>
<evidence type="ECO:0000256" key="2">
    <source>
        <dbReference type="ARBA" id="ARBA00008520"/>
    </source>
</evidence>
<dbReference type="PANTHER" id="PTHR43649">
    <property type="entry name" value="ARABINOSE-BINDING PROTEIN-RELATED"/>
    <property type="match status" value="1"/>
</dbReference>
<feature type="signal peptide" evidence="7">
    <location>
        <begin position="1"/>
        <end position="21"/>
    </location>
</feature>
<evidence type="ECO:0000256" key="1">
    <source>
        <dbReference type="ARBA" id="ARBA00004418"/>
    </source>
</evidence>
<dbReference type="Pfam" id="PF01547">
    <property type="entry name" value="SBP_bac_1"/>
    <property type="match status" value="1"/>
</dbReference>
<comment type="caution">
    <text evidence="8">The sequence shown here is derived from an EMBL/GenBank/DDBJ whole genome shotgun (WGS) entry which is preliminary data.</text>
</comment>
<evidence type="ECO:0000256" key="5">
    <source>
        <dbReference type="ARBA" id="ARBA00049629"/>
    </source>
</evidence>